<dbReference type="InterPro" id="IPR018490">
    <property type="entry name" value="cNMP-bd_dom_sf"/>
</dbReference>
<keyword evidence="2" id="KW-0238">DNA-binding</keyword>
<dbReference type="CDD" id="cd00038">
    <property type="entry name" value="CAP_ED"/>
    <property type="match status" value="1"/>
</dbReference>
<feature type="domain" description="HTH crp-type" evidence="9">
    <location>
        <begin position="166"/>
        <end position="239"/>
    </location>
</feature>
<evidence type="ECO:0000313" key="11">
    <source>
        <dbReference type="Proteomes" id="UP000243002"/>
    </source>
</evidence>
<evidence type="ECO:0000256" key="5">
    <source>
        <dbReference type="ARBA" id="ARBA00055854"/>
    </source>
</evidence>
<keyword evidence="11" id="KW-1185">Reference proteome</keyword>
<dbReference type="Gene3D" id="2.60.120.10">
    <property type="entry name" value="Jelly Rolls"/>
    <property type="match status" value="1"/>
</dbReference>
<evidence type="ECO:0000313" key="10">
    <source>
        <dbReference type="EMBL" id="PSJ05023.1"/>
    </source>
</evidence>
<comment type="caution">
    <text evidence="10">The sequence shown here is derived from an EMBL/GenBank/DDBJ whole genome shotgun (WGS) entry which is preliminary data.</text>
</comment>
<gene>
    <name evidence="10" type="primary">ntcA</name>
    <name evidence="10" type="ORF">C7K55_08430</name>
</gene>
<keyword evidence="4" id="KW-0804">Transcription</keyword>
<dbReference type="Pfam" id="PF00027">
    <property type="entry name" value="cNMP_binding"/>
    <property type="match status" value="1"/>
</dbReference>
<dbReference type="SMART" id="SM00100">
    <property type="entry name" value="cNMP"/>
    <property type="match status" value="1"/>
</dbReference>
<evidence type="ECO:0000256" key="4">
    <source>
        <dbReference type="ARBA" id="ARBA00023163"/>
    </source>
</evidence>
<dbReference type="InterPro" id="IPR022299">
    <property type="entry name" value="Tscrpt_reg_NtcA"/>
</dbReference>
<evidence type="ECO:0000256" key="3">
    <source>
        <dbReference type="ARBA" id="ARBA00023159"/>
    </source>
</evidence>
<evidence type="ECO:0000256" key="1">
    <source>
        <dbReference type="ARBA" id="ARBA00023015"/>
    </source>
</evidence>
<dbReference type="PROSITE" id="PS51063">
    <property type="entry name" value="HTH_CRP_2"/>
    <property type="match status" value="1"/>
</dbReference>
<dbReference type="SUPFAM" id="SSF46785">
    <property type="entry name" value="Winged helix' DNA-binding domain"/>
    <property type="match status" value="1"/>
</dbReference>
<dbReference type="Pfam" id="PF13545">
    <property type="entry name" value="HTH_Crp_2"/>
    <property type="match status" value="1"/>
</dbReference>
<dbReference type="NCBIfam" id="TIGR03697">
    <property type="entry name" value="NtcA_cyano"/>
    <property type="match status" value="1"/>
</dbReference>
<accession>A0A2P7MUX3</accession>
<dbReference type="CDD" id="cd00092">
    <property type="entry name" value="HTH_CRP"/>
    <property type="match status" value="1"/>
</dbReference>
<dbReference type="AlphaFoldDB" id="A0A2P7MUX3"/>
<feature type="domain" description="Cyclic nucleotide-binding" evidence="8">
    <location>
        <begin position="36"/>
        <end position="135"/>
    </location>
</feature>
<dbReference type="PANTHER" id="PTHR24567">
    <property type="entry name" value="CRP FAMILY TRANSCRIPTIONAL REGULATORY PROTEIN"/>
    <property type="match status" value="1"/>
</dbReference>
<evidence type="ECO:0000259" key="9">
    <source>
        <dbReference type="PROSITE" id="PS51063"/>
    </source>
</evidence>
<dbReference type="PROSITE" id="PS00042">
    <property type="entry name" value="HTH_CRP_1"/>
    <property type="match status" value="1"/>
</dbReference>
<dbReference type="InterPro" id="IPR050397">
    <property type="entry name" value="Env_Response_Regulators"/>
</dbReference>
<name>A0A2P7MUX3_9CYAN</name>
<dbReference type="SMART" id="SM00419">
    <property type="entry name" value="HTH_CRP"/>
    <property type="match status" value="1"/>
</dbReference>
<dbReference type="PANTHER" id="PTHR24567:SF65">
    <property type="entry name" value="REGULATORY PROTEIN CYSR HOMOLOG"/>
    <property type="match status" value="1"/>
</dbReference>
<sequence length="246" mass="26584">MVGATHGFSRTANTPSTGAPGVVAGMGSAGQGNPTLLEVIRGLAGSSVETIERGKTIFFPGDPAERVYLLRRGAVRLSRVYESGEEITVALLRENSLFGVLSLLTGQRSDRFYHAVAFTRVEMVTAPATSVRRAIEQDASVGLLLLQGLSSRILQTETMIETLTHRDMSSRLVSFLLVLCRDFGVPSSEGITIDLRLSHQAIAEAIGSTRVTITRLLGDLRNDGLVQIDRKKITVFDPIALAKRFS</sequence>
<organism evidence="10 11">
    <name type="scientific">Cyanobium usitatum str. Tous</name>
    <dbReference type="NCBI Taxonomy" id="2116684"/>
    <lineage>
        <taxon>Bacteria</taxon>
        <taxon>Bacillati</taxon>
        <taxon>Cyanobacteriota</taxon>
        <taxon>Cyanophyceae</taxon>
        <taxon>Synechococcales</taxon>
        <taxon>Prochlorococcaceae</taxon>
        <taxon>Cyanobium</taxon>
    </lineage>
</organism>
<dbReference type="InterPro" id="IPR036388">
    <property type="entry name" value="WH-like_DNA-bd_sf"/>
</dbReference>
<dbReference type="FunFam" id="1.10.10.10:FF:000240">
    <property type="entry name" value="Global nitrogen regulator NtcA"/>
    <property type="match status" value="1"/>
</dbReference>
<dbReference type="PRINTS" id="PR00034">
    <property type="entry name" value="HTHCRP"/>
</dbReference>
<dbReference type="GO" id="GO:0003677">
    <property type="term" value="F:DNA binding"/>
    <property type="evidence" value="ECO:0007669"/>
    <property type="project" value="UniProtKB-KW"/>
</dbReference>
<dbReference type="GO" id="GO:0005829">
    <property type="term" value="C:cytosol"/>
    <property type="evidence" value="ECO:0007669"/>
    <property type="project" value="TreeGrafter"/>
</dbReference>
<dbReference type="Proteomes" id="UP000243002">
    <property type="component" value="Unassembled WGS sequence"/>
</dbReference>
<evidence type="ECO:0000256" key="6">
    <source>
        <dbReference type="ARBA" id="ARBA00074315"/>
    </source>
</evidence>
<keyword evidence="1" id="KW-0805">Transcription regulation</keyword>
<dbReference type="PROSITE" id="PS50042">
    <property type="entry name" value="CNMP_BINDING_3"/>
    <property type="match status" value="1"/>
</dbReference>
<dbReference type="InterPro" id="IPR000595">
    <property type="entry name" value="cNMP-bd_dom"/>
</dbReference>
<keyword evidence="3" id="KW-0010">Activator</keyword>
<evidence type="ECO:0000256" key="7">
    <source>
        <dbReference type="SAM" id="MobiDB-lite"/>
    </source>
</evidence>
<dbReference type="InterPro" id="IPR014710">
    <property type="entry name" value="RmlC-like_jellyroll"/>
</dbReference>
<evidence type="ECO:0000259" key="8">
    <source>
        <dbReference type="PROSITE" id="PS50042"/>
    </source>
</evidence>
<proteinExistence type="predicted"/>
<dbReference type="EMBL" id="PXXO01000008">
    <property type="protein sequence ID" value="PSJ05023.1"/>
    <property type="molecule type" value="Genomic_DNA"/>
</dbReference>
<dbReference type="GO" id="GO:0003700">
    <property type="term" value="F:DNA-binding transcription factor activity"/>
    <property type="evidence" value="ECO:0007669"/>
    <property type="project" value="InterPro"/>
</dbReference>
<dbReference type="SUPFAM" id="SSF51206">
    <property type="entry name" value="cAMP-binding domain-like"/>
    <property type="match status" value="1"/>
</dbReference>
<dbReference type="InterPro" id="IPR012318">
    <property type="entry name" value="HTH_CRP"/>
</dbReference>
<dbReference type="RefSeq" id="WP_106632287.1">
    <property type="nucleotide sequence ID" value="NZ_OY986431.1"/>
</dbReference>
<evidence type="ECO:0000256" key="2">
    <source>
        <dbReference type="ARBA" id="ARBA00023125"/>
    </source>
</evidence>
<reference evidence="10 11" key="1">
    <citation type="journal article" date="2018" name="Environ. Microbiol.">
        <title>Ecological and genomic features of two widespread freshwater picocyanobacteria.</title>
        <authorList>
            <person name="Cabello-Yeves P.J."/>
            <person name="Picazo A."/>
            <person name="Camacho A."/>
            <person name="Callieri C."/>
            <person name="Rosselli R."/>
            <person name="Roda-Garcia J.J."/>
            <person name="Coutinho F.H."/>
            <person name="Rodriguez-Valera F."/>
        </authorList>
    </citation>
    <scope>NUCLEOTIDE SEQUENCE [LARGE SCALE GENOMIC DNA]</scope>
    <source>
        <strain evidence="10 11">Tous</strain>
    </source>
</reference>
<feature type="region of interest" description="Disordered" evidence="7">
    <location>
        <begin position="1"/>
        <end position="25"/>
    </location>
</feature>
<comment type="function">
    <text evidence="5">Required for full expression of proteins subject to ammonium repression. Transcriptional activator of genes subject to nitrogen control.</text>
</comment>
<feature type="compositionally biased region" description="Polar residues" evidence="7">
    <location>
        <begin position="8"/>
        <end position="17"/>
    </location>
</feature>
<dbReference type="InterPro" id="IPR018335">
    <property type="entry name" value="Tscrpt_reg_HTH_Crp-type_CS"/>
</dbReference>
<dbReference type="OrthoDB" id="9810708at2"/>
<protein>
    <recommendedName>
        <fullName evidence="6">Global nitrogen regulator</fullName>
    </recommendedName>
</protein>
<dbReference type="Gene3D" id="1.10.10.10">
    <property type="entry name" value="Winged helix-like DNA-binding domain superfamily/Winged helix DNA-binding domain"/>
    <property type="match status" value="1"/>
</dbReference>
<dbReference type="InterPro" id="IPR036390">
    <property type="entry name" value="WH_DNA-bd_sf"/>
</dbReference>